<feature type="transmembrane region" description="Helical" evidence="5">
    <location>
        <begin position="450"/>
        <end position="468"/>
    </location>
</feature>
<feature type="domain" description="FAD-binding" evidence="6">
    <location>
        <begin position="288"/>
        <end position="341"/>
    </location>
</feature>
<dbReference type="Gene3D" id="3.50.50.60">
    <property type="entry name" value="FAD/NAD(P)-binding domain"/>
    <property type="match status" value="1"/>
</dbReference>
<keyword evidence="3" id="KW-0274">FAD</keyword>
<accession>A0ABR4GX08</accession>
<dbReference type="EMBL" id="JBFXLT010000132">
    <property type="protein sequence ID" value="KAL2807716.1"/>
    <property type="molecule type" value="Genomic_DNA"/>
</dbReference>
<evidence type="ECO:0000256" key="4">
    <source>
        <dbReference type="ARBA" id="ARBA00023002"/>
    </source>
</evidence>
<evidence type="ECO:0000313" key="8">
    <source>
        <dbReference type="Proteomes" id="UP001610334"/>
    </source>
</evidence>
<evidence type="ECO:0000259" key="6">
    <source>
        <dbReference type="Pfam" id="PF01494"/>
    </source>
</evidence>
<evidence type="ECO:0000256" key="1">
    <source>
        <dbReference type="ARBA" id="ARBA00007992"/>
    </source>
</evidence>
<evidence type="ECO:0000256" key="2">
    <source>
        <dbReference type="ARBA" id="ARBA00022630"/>
    </source>
</evidence>
<dbReference type="PRINTS" id="PR00420">
    <property type="entry name" value="RNGMNOXGNASE"/>
</dbReference>
<dbReference type="InterPro" id="IPR036188">
    <property type="entry name" value="FAD/NAD-bd_sf"/>
</dbReference>
<dbReference type="SUPFAM" id="SSF51905">
    <property type="entry name" value="FAD/NAD(P)-binding domain"/>
    <property type="match status" value="1"/>
</dbReference>
<protein>
    <submittedName>
        <fullName evidence="7">FAD binding domain protein</fullName>
    </submittedName>
</protein>
<gene>
    <name evidence="7" type="ORF">BJX63DRAFT_411286</name>
</gene>
<keyword evidence="4" id="KW-0560">Oxidoreductase</keyword>
<keyword evidence="5" id="KW-1133">Transmembrane helix</keyword>
<proteinExistence type="inferred from homology"/>
<evidence type="ECO:0000256" key="5">
    <source>
        <dbReference type="SAM" id="Phobius"/>
    </source>
</evidence>
<keyword evidence="5" id="KW-0812">Transmembrane</keyword>
<name>A0ABR4GX08_9EURO</name>
<dbReference type="Proteomes" id="UP001610334">
    <property type="component" value="Unassembled WGS sequence"/>
</dbReference>
<dbReference type="PANTHER" id="PTHR47356:SF2">
    <property type="entry name" value="FAD-BINDING DOMAIN-CONTAINING PROTEIN-RELATED"/>
    <property type="match status" value="1"/>
</dbReference>
<comment type="caution">
    <text evidence="7">The sequence shown here is derived from an EMBL/GenBank/DDBJ whole genome shotgun (WGS) entry which is preliminary data.</text>
</comment>
<comment type="similarity">
    <text evidence="1">Belongs to the paxM FAD-dependent monooxygenase family.</text>
</comment>
<dbReference type="Pfam" id="PF01494">
    <property type="entry name" value="FAD_binding_3"/>
    <property type="match status" value="2"/>
</dbReference>
<feature type="domain" description="FAD-binding" evidence="6">
    <location>
        <begin position="8"/>
        <end position="172"/>
    </location>
</feature>
<evidence type="ECO:0000313" key="7">
    <source>
        <dbReference type="EMBL" id="KAL2807716.1"/>
    </source>
</evidence>
<keyword evidence="5" id="KW-0472">Membrane</keyword>
<keyword evidence="8" id="KW-1185">Reference proteome</keyword>
<evidence type="ECO:0000256" key="3">
    <source>
        <dbReference type="ARBA" id="ARBA00022827"/>
    </source>
</evidence>
<keyword evidence="2" id="KW-0285">Flavoprotein</keyword>
<reference evidence="7 8" key="1">
    <citation type="submission" date="2024-07" db="EMBL/GenBank/DDBJ databases">
        <title>Section-level genome sequencing and comparative genomics of Aspergillus sections Usti and Cavernicolus.</title>
        <authorList>
            <consortium name="Lawrence Berkeley National Laboratory"/>
            <person name="Nybo J.L."/>
            <person name="Vesth T.C."/>
            <person name="Theobald S."/>
            <person name="Frisvad J.C."/>
            <person name="Larsen T.O."/>
            <person name="Kjaerboelling I."/>
            <person name="Rothschild-Mancinelli K."/>
            <person name="Lyhne E.K."/>
            <person name="Kogle M.E."/>
            <person name="Barry K."/>
            <person name="Clum A."/>
            <person name="Na H."/>
            <person name="Ledsgaard L."/>
            <person name="Lin J."/>
            <person name="Lipzen A."/>
            <person name="Kuo A."/>
            <person name="Riley R."/>
            <person name="Mondo S."/>
            <person name="Labutti K."/>
            <person name="Haridas S."/>
            <person name="Pangalinan J."/>
            <person name="Salamov A.A."/>
            <person name="Simmons B.A."/>
            <person name="Magnuson J.K."/>
            <person name="Chen J."/>
            <person name="Drula E."/>
            <person name="Henrissat B."/>
            <person name="Wiebenga A."/>
            <person name="Lubbers R.J."/>
            <person name="Gomes A.C."/>
            <person name="Makela M.R."/>
            <person name="Stajich J."/>
            <person name="Grigoriev I.V."/>
            <person name="Mortensen U.H."/>
            <person name="De Vries R.P."/>
            <person name="Baker S.E."/>
            <person name="Andersen M.R."/>
        </authorList>
    </citation>
    <scope>NUCLEOTIDE SEQUENCE [LARGE SCALE GENOMIC DNA]</scope>
    <source>
        <strain evidence="7 8">CBS 588.65</strain>
    </source>
</reference>
<dbReference type="InterPro" id="IPR050562">
    <property type="entry name" value="FAD_mOase_fung"/>
</dbReference>
<dbReference type="PANTHER" id="PTHR47356">
    <property type="entry name" value="FAD-DEPENDENT MONOOXYGENASE ASQG-RELATED"/>
    <property type="match status" value="1"/>
</dbReference>
<sequence length="469" mass="51419">MSEKRPFRVIIVGAGIAGLTLSNALQRAGIENVVIEKHKRVVFPSGASIGIWPNGARLLTQLGCVEAIKKMSPPLTVAYNRIGDGSAIVTSSLFDEIVRRHGYEFLLLERQEFLRALYSGLPSQNVVRTGNGVASIEETTHGVRVTLADGSVEEGDMVVGCDGVASTVRQKMWENANRAVPGMISAAEMSCLKTRYKCLVGLSRGVPNFDPGSMTVVHYDGFSFLLFTHPDLIFWFVFIQLDQTYSYPHFPKYTQEDIASQAAALSGLQITEQVRFREIWDNRLRGELVNIEEGIFDHWHFGRTVLVGDAAHKVTPNVAFGGNSAMESAATLANLLHAKLASSPGGLNAHPSRDELSQLFQAYRNKRIAQIRRVFWFSTFITRVHACENAALGFIARACFPLFNDRVVGALFSAIIKYGVKLDYVPIGQLGGAVPFEDEVVRGKGPNLTGWYALLVVGVVLFGAWGVLA</sequence>
<dbReference type="InterPro" id="IPR002938">
    <property type="entry name" value="FAD-bd"/>
</dbReference>
<organism evidence="7 8">
    <name type="scientific">Aspergillus granulosus</name>
    <dbReference type="NCBI Taxonomy" id="176169"/>
    <lineage>
        <taxon>Eukaryota</taxon>
        <taxon>Fungi</taxon>
        <taxon>Dikarya</taxon>
        <taxon>Ascomycota</taxon>
        <taxon>Pezizomycotina</taxon>
        <taxon>Eurotiomycetes</taxon>
        <taxon>Eurotiomycetidae</taxon>
        <taxon>Eurotiales</taxon>
        <taxon>Aspergillaceae</taxon>
        <taxon>Aspergillus</taxon>
        <taxon>Aspergillus subgen. Nidulantes</taxon>
    </lineage>
</organism>